<keyword evidence="2" id="KW-1185">Reference proteome</keyword>
<gene>
    <name evidence="1" type="ORF">F5876DRAFT_82370</name>
</gene>
<name>A0ACC1TK14_9AGAR</name>
<reference evidence="1" key="1">
    <citation type="submission" date="2022-09" db="EMBL/GenBank/DDBJ databases">
        <title>A Global Phylogenomic Analysis of the Shiitake Genus Lentinula.</title>
        <authorList>
            <consortium name="DOE Joint Genome Institute"/>
            <person name="Sierra-Patev S."/>
            <person name="Min B."/>
            <person name="Naranjo-Ortiz M."/>
            <person name="Looney B."/>
            <person name="Konkel Z."/>
            <person name="Slot J.C."/>
            <person name="Sakamoto Y."/>
            <person name="Steenwyk J.L."/>
            <person name="Rokas A."/>
            <person name="Carro J."/>
            <person name="Camarero S."/>
            <person name="Ferreira P."/>
            <person name="Molpeceres G."/>
            <person name="Ruiz-Duenas F.J."/>
            <person name="Serrano A."/>
            <person name="Henrissat B."/>
            <person name="Drula E."/>
            <person name="Hughes K.W."/>
            <person name="Mata J.L."/>
            <person name="Ishikawa N.K."/>
            <person name="Vargas-Isla R."/>
            <person name="Ushijima S."/>
            <person name="Smith C.A."/>
            <person name="Ahrendt S."/>
            <person name="Andreopoulos W."/>
            <person name="He G."/>
            <person name="Labutti K."/>
            <person name="Lipzen A."/>
            <person name="Ng V."/>
            <person name="Riley R."/>
            <person name="Sandor L."/>
            <person name="Barry K."/>
            <person name="Martinez A.T."/>
            <person name="Xiao Y."/>
            <person name="Gibbons J.G."/>
            <person name="Terashima K."/>
            <person name="Grigoriev I.V."/>
            <person name="Hibbett D.S."/>
        </authorList>
    </citation>
    <scope>NUCLEOTIDE SEQUENCE</scope>
    <source>
        <strain evidence="1">TMI1499</strain>
    </source>
</reference>
<organism evidence="1 2">
    <name type="scientific">Lentinula aff. lateritia</name>
    <dbReference type="NCBI Taxonomy" id="2804960"/>
    <lineage>
        <taxon>Eukaryota</taxon>
        <taxon>Fungi</taxon>
        <taxon>Dikarya</taxon>
        <taxon>Basidiomycota</taxon>
        <taxon>Agaricomycotina</taxon>
        <taxon>Agaricomycetes</taxon>
        <taxon>Agaricomycetidae</taxon>
        <taxon>Agaricales</taxon>
        <taxon>Marasmiineae</taxon>
        <taxon>Omphalotaceae</taxon>
        <taxon>Lentinula</taxon>
    </lineage>
</organism>
<proteinExistence type="predicted"/>
<comment type="caution">
    <text evidence="1">The sequence shown here is derived from an EMBL/GenBank/DDBJ whole genome shotgun (WGS) entry which is preliminary data.</text>
</comment>
<dbReference type="EMBL" id="MU795740">
    <property type="protein sequence ID" value="KAJ3804953.1"/>
    <property type="molecule type" value="Genomic_DNA"/>
</dbReference>
<evidence type="ECO:0000313" key="1">
    <source>
        <dbReference type="EMBL" id="KAJ3804953.1"/>
    </source>
</evidence>
<dbReference type="Proteomes" id="UP001163835">
    <property type="component" value="Unassembled WGS sequence"/>
</dbReference>
<accession>A0ACC1TK14</accession>
<sequence length="859" mass="94957">MTTPSALTSAGVPHAPGAPSSSPNPRDSDVDEIVSNVEEPSLGQLSLFKSVLGVGVSLARYIVDDPLWSILAAAGLPCPTCVRGKKAGTCSIVPHLAWCSNCDDKKPCILGRLAHFRYFARRCSRDLAFARRFLEVHGDPGQRTRYSLPTEQWRLIYGRVEQSTNSTSALLELNPLADQDQRDLDRQELWELRQQQPLVPGPLFPVPRTSPLAGNSSLPPRAPVTKKRKRLVKVDSGSTPKRRCPEQPVGRSSPSAPTVPPVEGVSDYCRVVLILRPPHVPGSELTTLPEAGHLVPADSSHRSVVDQSRSQGHTEIPRRAPQAGLFEQFVPPSEVEDFSRSRIKTPPVQQHSWEPLRPYPRSQASSALRVDNDHLKTEVEELRALLAQSRGQELEASRRSLEEVARDRVEYQRVLSQFRAIEAELPEPPSEDLVTRFRITHSEVGAYREVAKRQKQELGELRKQVEDATNRSSDAYVELDAANARALRQRDRLEELEELVCQYRNRAHVAEGLIRQYPEDDGLYEVELPSLSELQRKLDASEALVCRLATFAHRLYQSDPANLLHYHNRYVGGLLEAITILLYRGLHHTPDCLPSVIDFVLGYLSQARFTHGELHLRLTSSLLYYYSNAADRVEGLYQEMLNHSHFPSHDAFLTAAQHAGYVDARPGSLEPPLHRGFFSFDYPIPISSSPTSNHLPAVPALDSIMVSWERLIANYICNMIDTPGPHYLFPTSTELPDVGGSPSLLASSVPAEGGSENVLRGIVEVDGGVSVAVRRSATTPAEEGDKDLPEGGGETPLFLPASRSLSSPIPLPPAPIVPNIIDLTIVDDDGKDLYESHEELEARVQGGVVVKSERSSPVL</sequence>
<evidence type="ECO:0000313" key="2">
    <source>
        <dbReference type="Proteomes" id="UP001163835"/>
    </source>
</evidence>
<protein>
    <submittedName>
        <fullName evidence="1">Uncharacterized protein</fullName>
    </submittedName>
</protein>